<dbReference type="GO" id="GO:0008270">
    <property type="term" value="F:zinc ion binding"/>
    <property type="evidence" value="ECO:0007669"/>
    <property type="project" value="UniProtKB-KW"/>
</dbReference>
<dbReference type="GO" id="GO:0005737">
    <property type="term" value="C:cytoplasm"/>
    <property type="evidence" value="ECO:0007669"/>
    <property type="project" value="TreeGrafter"/>
</dbReference>
<dbReference type="SMART" id="SM00184">
    <property type="entry name" value="RING"/>
    <property type="match status" value="1"/>
</dbReference>
<gene>
    <name evidence="15" type="ORF">RHOBADRAFT_40861</name>
</gene>
<comment type="similarity">
    <text evidence="1">Belongs to the SNF2/RAD54 helicase family.</text>
</comment>
<dbReference type="Gene3D" id="3.30.40.10">
    <property type="entry name" value="Zinc/RING finger domain, C3HC4 (zinc finger)"/>
    <property type="match status" value="1"/>
</dbReference>
<dbReference type="CDD" id="cd18793">
    <property type="entry name" value="SF2_C_SNF"/>
    <property type="match status" value="1"/>
</dbReference>
<organism evidence="15 16">
    <name type="scientific">Rhodotorula graminis (strain WP1)</name>
    <dbReference type="NCBI Taxonomy" id="578459"/>
    <lineage>
        <taxon>Eukaryota</taxon>
        <taxon>Fungi</taxon>
        <taxon>Dikarya</taxon>
        <taxon>Basidiomycota</taxon>
        <taxon>Pucciniomycotina</taxon>
        <taxon>Microbotryomycetes</taxon>
        <taxon>Sporidiobolales</taxon>
        <taxon>Sporidiobolaceae</taxon>
        <taxon>Rhodotorula</taxon>
    </lineage>
</organism>
<dbReference type="InterPro" id="IPR050628">
    <property type="entry name" value="SNF2_RAD54_helicase_TF"/>
</dbReference>
<dbReference type="SMART" id="SM00487">
    <property type="entry name" value="DEXDc"/>
    <property type="match status" value="1"/>
</dbReference>
<keyword evidence="2" id="KW-0479">Metal-binding</keyword>
<dbReference type="InterPro" id="IPR017907">
    <property type="entry name" value="Znf_RING_CS"/>
</dbReference>
<keyword evidence="3" id="KW-0547">Nucleotide-binding</keyword>
<evidence type="ECO:0000256" key="7">
    <source>
        <dbReference type="ARBA" id="ARBA00022833"/>
    </source>
</evidence>
<evidence type="ECO:0000259" key="13">
    <source>
        <dbReference type="PROSITE" id="PS51192"/>
    </source>
</evidence>
<feature type="domain" description="Helicase C-terminal" evidence="14">
    <location>
        <begin position="1018"/>
        <end position="1172"/>
    </location>
</feature>
<keyword evidence="7" id="KW-0862">Zinc</keyword>
<feature type="region of interest" description="Disordered" evidence="11">
    <location>
        <begin position="116"/>
        <end position="187"/>
    </location>
</feature>
<evidence type="ECO:0000313" key="15">
    <source>
        <dbReference type="EMBL" id="KPV78313.1"/>
    </source>
</evidence>
<evidence type="ECO:0000256" key="5">
    <source>
        <dbReference type="ARBA" id="ARBA00022801"/>
    </source>
</evidence>
<dbReference type="InterPro" id="IPR038718">
    <property type="entry name" value="SNF2-like_sf"/>
</dbReference>
<name>A0A194SC53_RHOGW</name>
<dbReference type="InterPro" id="IPR001841">
    <property type="entry name" value="Znf_RING"/>
</dbReference>
<feature type="domain" description="RING-type" evidence="12">
    <location>
        <begin position="828"/>
        <end position="888"/>
    </location>
</feature>
<dbReference type="InterPro" id="IPR014001">
    <property type="entry name" value="Helicase_ATP-bd"/>
</dbReference>
<dbReference type="STRING" id="578459.A0A194SC53"/>
<evidence type="ECO:0000256" key="3">
    <source>
        <dbReference type="ARBA" id="ARBA00022741"/>
    </source>
</evidence>
<evidence type="ECO:0000256" key="6">
    <source>
        <dbReference type="ARBA" id="ARBA00022806"/>
    </source>
</evidence>
<dbReference type="InterPro" id="IPR000330">
    <property type="entry name" value="SNF2_N"/>
</dbReference>
<dbReference type="Pfam" id="PF00176">
    <property type="entry name" value="SNF2-rel_dom"/>
    <property type="match status" value="1"/>
</dbReference>
<evidence type="ECO:0000256" key="1">
    <source>
        <dbReference type="ARBA" id="ARBA00007025"/>
    </source>
</evidence>
<feature type="compositionally biased region" description="Acidic residues" evidence="11">
    <location>
        <begin position="963"/>
        <end position="980"/>
    </location>
</feature>
<dbReference type="GO" id="GO:0008094">
    <property type="term" value="F:ATP-dependent activity, acting on DNA"/>
    <property type="evidence" value="ECO:0007669"/>
    <property type="project" value="TreeGrafter"/>
</dbReference>
<keyword evidence="4 9" id="KW-0863">Zinc-finger</keyword>
<dbReference type="OrthoDB" id="423559at2759"/>
<keyword evidence="10" id="KW-0175">Coiled coil</keyword>
<dbReference type="RefSeq" id="XP_018274362.1">
    <property type="nucleotide sequence ID" value="XM_018413785.1"/>
</dbReference>
<dbReference type="Gene3D" id="3.40.50.300">
    <property type="entry name" value="P-loop containing nucleotide triphosphate hydrolases"/>
    <property type="match status" value="2"/>
</dbReference>
<dbReference type="GO" id="GO:0000724">
    <property type="term" value="P:double-strand break repair via homologous recombination"/>
    <property type="evidence" value="ECO:0007669"/>
    <property type="project" value="TreeGrafter"/>
</dbReference>
<proteinExistence type="inferred from homology"/>
<dbReference type="PROSITE" id="PS51192">
    <property type="entry name" value="HELICASE_ATP_BIND_1"/>
    <property type="match status" value="1"/>
</dbReference>
<dbReference type="PROSITE" id="PS00518">
    <property type="entry name" value="ZF_RING_1"/>
    <property type="match status" value="1"/>
</dbReference>
<feature type="coiled-coil region" evidence="10">
    <location>
        <begin position="241"/>
        <end position="294"/>
    </location>
</feature>
<evidence type="ECO:0000256" key="10">
    <source>
        <dbReference type="SAM" id="Coils"/>
    </source>
</evidence>
<keyword evidence="5" id="KW-0378">Hydrolase</keyword>
<dbReference type="PANTHER" id="PTHR45626:SF16">
    <property type="entry name" value="ATP-DEPENDENT HELICASE ULS1"/>
    <property type="match status" value="1"/>
</dbReference>
<dbReference type="PANTHER" id="PTHR45626">
    <property type="entry name" value="TRANSCRIPTION TERMINATION FACTOR 2-RELATED"/>
    <property type="match status" value="1"/>
</dbReference>
<evidence type="ECO:0000256" key="2">
    <source>
        <dbReference type="ARBA" id="ARBA00022723"/>
    </source>
</evidence>
<evidence type="ECO:0000256" key="9">
    <source>
        <dbReference type="PROSITE-ProRule" id="PRU00175"/>
    </source>
</evidence>
<dbReference type="GO" id="GO:0005634">
    <property type="term" value="C:nucleus"/>
    <property type="evidence" value="ECO:0007669"/>
    <property type="project" value="TreeGrafter"/>
</dbReference>
<evidence type="ECO:0000256" key="11">
    <source>
        <dbReference type="SAM" id="MobiDB-lite"/>
    </source>
</evidence>
<dbReference type="SUPFAM" id="SSF52540">
    <property type="entry name" value="P-loop containing nucleoside triphosphate hydrolases"/>
    <property type="match status" value="2"/>
</dbReference>
<dbReference type="Gene3D" id="3.40.50.10810">
    <property type="entry name" value="Tandem AAA-ATPase domain"/>
    <property type="match status" value="1"/>
</dbReference>
<accession>A0A194SC53</accession>
<dbReference type="Pfam" id="PF00271">
    <property type="entry name" value="Helicase_C"/>
    <property type="match status" value="1"/>
</dbReference>
<dbReference type="CDD" id="cd18008">
    <property type="entry name" value="DEXDc_SHPRH-like"/>
    <property type="match status" value="1"/>
</dbReference>
<keyword evidence="6" id="KW-0347">Helicase</keyword>
<dbReference type="AlphaFoldDB" id="A0A194SC53"/>
<reference evidence="15 16" key="1">
    <citation type="journal article" date="2015" name="Front. Microbiol.">
        <title>Genome sequence of the plant growth promoting endophytic yeast Rhodotorula graminis WP1.</title>
        <authorList>
            <person name="Firrincieli A."/>
            <person name="Otillar R."/>
            <person name="Salamov A."/>
            <person name="Schmutz J."/>
            <person name="Khan Z."/>
            <person name="Redman R.S."/>
            <person name="Fleck N.D."/>
            <person name="Lindquist E."/>
            <person name="Grigoriev I.V."/>
            <person name="Doty S.L."/>
        </authorList>
    </citation>
    <scope>NUCLEOTIDE SEQUENCE [LARGE SCALE GENOMIC DNA]</scope>
    <source>
        <strain evidence="15 16">WP1</strain>
    </source>
</reference>
<keyword evidence="16" id="KW-1185">Reference proteome</keyword>
<dbReference type="SMART" id="SM00490">
    <property type="entry name" value="HELICc"/>
    <property type="match status" value="1"/>
</dbReference>
<evidence type="ECO:0000259" key="12">
    <source>
        <dbReference type="PROSITE" id="PS50089"/>
    </source>
</evidence>
<dbReference type="InterPro" id="IPR013083">
    <property type="entry name" value="Znf_RING/FYVE/PHD"/>
</dbReference>
<dbReference type="SUPFAM" id="SSF57850">
    <property type="entry name" value="RING/U-box"/>
    <property type="match status" value="1"/>
</dbReference>
<feature type="compositionally biased region" description="Basic and acidic residues" evidence="11">
    <location>
        <begin position="138"/>
        <end position="148"/>
    </location>
</feature>
<dbReference type="InterPro" id="IPR049730">
    <property type="entry name" value="SNF2/RAD54-like_C"/>
</dbReference>
<evidence type="ECO:0000313" key="16">
    <source>
        <dbReference type="Proteomes" id="UP000053890"/>
    </source>
</evidence>
<evidence type="ECO:0000259" key="14">
    <source>
        <dbReference type="PROSITE" id="PS51194"/>
    </source>
</evidence>
<feature type="compositionally biased region" description="Low complexity" evidence="11">
    <location>
        <begin position="151"/>
        <end position="164"/>
    </location>
</feature>
<feature type="coiled-coil region" evidence="10">
    <location>
        <begin position="763"/>
        <end position="790"/>
    </location>
</feature>
<sequence>MTMTGRELLAKAFTNDPLANVLSCEAEFDRHLKQHPQDINFVATLSKPGEGYGFVICMEDSCFTEIPLSVHPTEPRGGIDRGFGCLVAYSDHINKHDGHKKARDIRVAKEAIVKSEAPPKSWTPKVKIASSQPSSDAEGSRSHDKDRQYQLSSSSDLQMGLSSSAIRKKRKSHELKPRSSAGDFFVDKKPKLGDAARLPKANAKPIESIVLADRKNQASPTAAAAGAAAGQALNPAEQHDLAKTKRAVERWETTIKSLRAEPEASHGAAWREEMLEAENELAPLRTKVRAYEARVAAAAAAVKAAALVDALQARKQADLVLRGYSCTAGAPDDVRNLFLERPEYACAMHPEWVKPVSGPVAGPSGGRIGAADDGGADSDEERMWGQLAPVKGIADFDRFIKAALEGEGFEGNANVQKACESIGIAHMNEMVPHMTCTLLPHQIIACAWTIDKERSKTYGGILGDEMGLGKTIEAIATCLLNESRDPKEKTTLVVAPLALLAQWRAELEEKVEPGYLSILTYHGADRKKLRKKEILRYDFVLTTYGTLVADYEDDEALEKAAKREAKKAGEPNAWEGYLKASKGTGPMFELSFYRIILDEAQQIRNRGTKVSRAVTRLDALFRWALTGTPVTNSLADLFPLFRFLQLKPWYEWKYYSDSVVSWEKKKPDAAGRKAQTILRTCMLRRKKDSKLDGKELISLKEKHIHLHELEFSPEEREIYEMVETRAQEKFNKFLKAGTVMKNYANVLLLLLRLRQVCFHPALIADAEQTLASKEAAKQKVKDELVRAKQELGAPFVSKIRRSRLEAAVDRVKTESEGTGAESANNDDCPLCLEDILASENGASISRCGHSFCTLCITAVIDEPVIDDQDDEGPAKRCKPDQRPCPICRGPVGLKDLFDLAAFEPTDEEICSATGQDLVMDEDDDIDETLGGFIVPDGDEGDDEFGKAVQKRKPKQPNRAIVQDSDDEDGDTAQQSEAEEEPAPKSANAKGKKKVKTAEQIQWVREQEPSTKMLWTMTELERMYKENPDEKVIVISSFVAGLDILDTYLGSQGVRTLRYQGDMTISDRDETLRTFRKSKKRKVLLLSLKCGGVGLTLTRANRVISLDLAWSSAVESQAFDRVHRIGQGREVHVNRLTIANSVEQRILDMQKRKQGLADASMGEGSALKMGKLTVADLAGLFGLNARGDRI</sequence>
<keyword evidence="8" id="KW-0067">ATP-binding</keyword>
<dbReference type="InterPro" id="IPR001650">
    <property type="entry name" value="Helicase_C-like"/>
</dbReference>
<dbReference type="PROSITE" id="PS50089">
    <property type="entry name" value="ZF_RING_2"/>
    <property type="match status" value="1"/>
</dbReference>
<protein>
    <submittedName>
        <fullName evidence="15">Uncharacterized protein</fullName>
    </submittedName>
</protein>
<dbReference type="GO" id="GO:0016787">
    <property type="term" value="F:hydrolase activity"/>
    <property type="evidence" value="ECO:0007669"/>
    <property type="project" value="UniProtKB-KW"/>
</dbReference>
<dbReference type="GO" id="GO:0004386">
    <property type="term" value="F:helicase activity"/>
    <property type="evidence" value="ECO:0007669"/>
    <property type="project" value="UniProtKB-KW"/>
</dbReference>
<dbReference type="GeneID" id="28974234"/>
<dbReference type="Proteomes" id="UP000053890">
    <property type="component" value="Unassembled WGS sequence"/>
</dbReference>
<dbReference type="GO" id="GO:0005524">
    <property type="term" value="F:ATP binding"/>
    <property type="evidence" value="ECO:0007669"/>
    <property type="project" value="UniProtKB-KW"/>
</dbReference>
<dbReference type="OMA" id="LDQWKLE"/>
<evidence type="ECO:0000256" key="4">
    <source>
        <dbReference type="ARBA" id="ARBA00022771"/>
    </source>
</evidence>
<evidence type="ECO:0000256" key="8">
    <source>
        <dbReference type="ARBA" id="ARBA00022840"/>
    </source>
</evidence>
<dbReference type="PROSITE" id="PS51194">
    <property type="entry name" value="HELICASE_CTER"/>
    <property type="match status" value="1"/>
</dbReference>
<feature type="region of interest" description="Disordered" evidence="11">
    <location>
        <begin position="927"/>
        <end position="1001"/>
    </location>
</feature>
<dbReference type="EMBL" id="KQ474073">
    <property type="protein sequence ID" value="KPV78313.1"/>
    <property type="molecule type" value="Genomic_DNA"/>
</dbReference>
<feature type="domain" description="Helicase ATP-binding" evidence="13">
    <location>
        <begin position="451"/>
        <end position="647"/>
    </location>
</feature>
<dbReference type="InterPro" id="IPR027417">
    <property type="entry name" value="P-loop_NTPase"/>
</dbReference>